<keyword evidence="4" id="KW-0732">Signal</keyword>
<dbReference type="PROSITE" id="PS50106">
    <property type="entry name" value="PDZ"/>
    <property type="match status" value="1"/>
</dbReference>
<dbReference type="Gene3D" id="2.40.10.10">
    <property type="entry name" value="Trypsin-like serine proteases"/>
    <property type="match status" value="2"/>
</dbReference>
<dbReference type="InterPro" id="IPR036034">
    <property type="entry name" value="PDZ_sf"/>
</dbReference>
<dbReference type="Pfam" id="PF13180">
    <property type="entry name" value="PDZ_2"/>
    <property type="match status" value="1"/>
</dbReference>
<keyword evidence="3" id="KW-0378">Hydrolase</keyword>
<evidence type="ECO:0000256" key="4">
    <source>
        <dbReference type="SAM" id="SignalP"/>
    </source>
</evidence>
<reference evidence="6 7" key="1">
    <citation type="submission" date="2010-12" db="EMBL/GenBank/DDBJ databases">
        <title>Whole genome sequence of Anaerolinea thermophila UNI-1.</title>
        <authorList>
            <person name="Narita-Yamada S."/>
            <person name="Kishi E."/>
            <person name="Watanabe Y."/>
            <person name="Takasaki K."/>
            <person name="Ankai A."/>
            <person name="Oguchi A."/>
            <person name="Fukui S."/>
            <person name="Takahashi M."/>
            <person name="Yashiro I."/>
            <person name="Hosoyama A."/>
            <person name="Sekiguchi Y."/>
            <person name="Hanada S."/>
            <person name="Fujita N."/>
        </authorList>
    </citation>
    <scope>NUCLEOTIDE SEQUENCE [LARGE SCALE GENOMIC DNA]</scope>
    <source>
        <strain evidence="7">DSM 14523 / JCM 11388 / NBRC 100420 / UNI-1</strain>
    </source>
</reference>
<dbReference type="PANTHER" id="PTHR43343:SF3">
    <property type="entry name" value="PROTEASE DO-LIKE 8, CHLOROPLASTIC"/>
    <property type="match status" value="1"/>
</dbReference>
<dbReference type="KEGG" id="atm:ANT_09040"/>
<dbReference type="eggNOG" id="COG0265">
    <property type="taxonomic scope" value="Bacteria"/>
</dbReference>
<organism evidence="6 7">
    <name type="scientific">Anaerolinea thermophila (strain DSM 14523 / JCM 11388 / NBRC 100420 / UNI-1)</name>
    <dbReference type="NCBI Taxonomy" id="926569"/>
    <lineage>
        <taxon>Bacteria</taxon>
        <taxon>Bacillati</taxon>
        <taxon>Chloroflexota</taxon>
        <taxon>Anaerolineae</taxon>
        <taxon>Anaerolineales</taxon>
        <taxon>Anaerolineaceae</taxon>
        <taxon>Anaerolinea</taxon>
    </lineage>
</organism>
<dbReference type="InParanoid" id="E8N3C4"/>
<feature type="domain" description="PDZ" evidence="5">
    <location>
        <begin position="244"/>
        <end position="332"/>
    </location>
</feature>
<dbReference type="Pfam" id="PF13365">
    <property type="entry name" value="Trypsin_2"/>
    <property type="match status" value="1"/>
</dbReference>
<dbReference type="InterPro" id="IPR009003">
    <property type="entry name" value="Peptidase_S1_PA"/>
</dbReference>
<dbReference type="AlphaFoldDB" id="E8N3C4"/>
<dbReference type="InterPro" id="IPR001940">
    <property type="entry name" value="Peptidase_S1C"/>
</dbReference>
<protein>
    <submittedName>
        <fullName evidence="6">Peptidase S1 family protein</fullName>
    </submittedName>
</protein>
<evidence type="ECO:0000313" key="6">
    <source>
        <dbReference type="EMBL" id="BAJ62938.1"/>
    </source>
</evidence>
<proteinExistence type="inferred from homology"/>
<dbReference type="Gene3D" id="2.30.42.10">
    <property type="match status" value="1"/>
</dbReference>
<gene>
    <name evidence="6" type="ordered locus">ANT_09040</name>
</gene>
<dbReference type="PRINTS" id="PR00834">
    <property type="entry name" value="PROTEASES2C"/>
</dbReference>
<dbReference type="SUPFAM" id="SSF50156">
    <property type="entry name" value="PDZ domain-like"/>
    <property type="match status" value="1"/>
</dbReference>
<dbReference type="Proteomes" id="UP000008922">
    <property type="component" value="Chromosome"/>
</dbReference>
<dbReference type="SUPFAM" id="SSF50494">
    <property type="entry name" value="Trypsin-like serine proteases"/>
    <property type="match status" value="1"/>
</dbReference>
<dbReference type="STRING" id="926569.ANT_09040"/>
<evidence type="ECO:0000256" key="1">
    <source>
        <dbReference type="ARBA" id="ARBA00010541"/>
    </source>
</evidence>
<sequence length="532" mass="56539">MNPFRIFSVIVLFGLILSACAPSTPKTPEVIVPSATPEPVEPTATPVPEGLVTSVEDVRKATIQIEAQGTFVDPEFGTLYNVAGRGSGLIIDPSGIAVTNNHVVTGAALLKVFVAGESKPRNAKVLGVSECWDLAVIDLEGDGYPYLEFYKGEVKPGLEVYAAGFPLGDPEYTLTKGIVSKAKASGEVSWASVDSVIEHDARIRRGNSGGPLVNNEGKVVGINYAGNDQYDYNFAINAQDALSVIETLRSGKDYESIGINGQAVVSEDGSLSGIWVASVKSGSPADKAGLQGGDILTRMEGLILATDGTYSDYCDILRSHQPDDTLSIEVLRFSTGEVLAGQLNGRALETSFSFANTLGDDVSGQTSGSYDEYVTVTDDYQSIQVNIPSAWSEVDGSPWISNGDVIGASITAAANLEAFNNTFNESGVFFGVSDDIAKLGGYIQLLDVYRGSFKASCEYGGRYDYKDSAFEGAYDVFQKCSGSANTLVVLAARPQQYKTSMLVTVMVNMTNDQDAAAFDEILRTFDVIGTLP</sequence>
<evidence type="ECO:0000259" key="5">
    <source>
        <dbReference type="PROSITE" id="PS50106"/>
    </source>
</evidence>
<keyword evidence="7" id="KW-1185">Reference proteome</keyword>
<dbReference type="OrthoDB" id="9758917at2"/>
<accession>E8N3C4</accession>
<dbReference type="InterPro" id="IPR043504">
    <property type="entry name" value="Peptidase_S1_PA_chymotrypsin"/>
</dbReference>
<name>E8N3C4_ANATU</name>
<dbReference type="InterPro" id="IPR001478">
    <property type="entry name" value="PDZ"/>
</dbReference>
<dbReference type="SMART" id="SM00228">
    <property type="entry name" value="PDZ"/>
    <property type="match status" value="1"/>
</dbReference>
<evidence type="ECO:0000256" key="2">
    <source>
        <dbReference type="ARBA" id="ARBA00022670"/>
    </source>
</evidence>
<dbReference type="PANTHER" id="PTHR43343">
    <property type="entry name" value="PEPTIDASE S12"/>
    <property type="match status" value="1"/>
</dbReference>
<dbReference type="GO" id="GO:0006508">
    <property type="term" value="P:proteolysis"/>
    <property type="evidence" value="ECO:0007669"/>
    <property type="project" value="UniProtKB-KW"/>
</dbReference>
<dbReference type="InterPro" id="IPR051201">
    <property type="entry name" value="Chloro_Bact_Ser_Proteases"/>
</dbReference>
<feature type="signal peptide" evidence="4">
    <location>
        <begin position="1"/>
        <end position="21"/>
    </location>
</feature>
<comment type="similarity">
    <text evidence="1">Belongs to the peptidase S1C family.</text>
</comment>
<dbReference type="PROSITE" id="PS51257">
    <property type="entry name" value="PROKAR_LIPOPROTEIN"/>
    <property type="match status" value="1"/>
</dbReference>
<dbReference type="RefSeq" id="WP_013559330.1">
    <property type="nucleotide sequence ID" value="NC_014960.1"/>
</dbReference>
<feature type="chain" id="PRO_5003225445" evidence="4">
    <location>
        <begin position="22"/>
        <end position="532"/>
    </location>
</feature>
<dbReference type="HOGENOM" id="CLU_494218_0_0_0"/>
<keyword evidence="2" id="KW-0645">Protease</keyword>
<dbReference type="EMBL" id="AP012029">
    <property type="protein sequence ID" value="BAJ62938.1"/>
    <property type="molecule type" value="Genomic_DNA"/>
</dbReference>
<evidence type="ECO:0000256" key="3">
    <source>
        <dbReference type="ARBA" id="ARBA00022801"/>
    </source>
</evidence>
<dbReference type="GO" id="GO:0004252">
    <property type="term" value="F:serine-type endopeptidase activity"/>
    <property type="evidence" value="ECO:0007669"/>
    <property type="project" value="InterPro"/>
</dbReference>
<evidence type="ECO:0000313" key="7">
    <source>
        <dbReference type="Proteomes" id="UP000008922"/>
    </source>
</evidence>